<dbReference type="KEGG" id="pxv:FXF36_04850"/>
<proteinExistence type="predicted"/>
<dbReference type="RefSeq" id="WP_151622738.1">
    <property type="nucleotide sequence ID" value="NZ_CP043028.1"/>
</dbReference>
<organism evidence="1 2">
    <name type="scientific">Pseudobutyrivibrio xylanivorans</name>
    <dbReference type="NCBI Taxonomy" id="185007"/>
    <lineage>
        <taxon>Bacteria</taxon>
        <taxon>Bacillati</taxon>
        <taxon>Bacillota</taxon>
        <taxon>Clostridia</taxon>
        <taxon>Lachnospirales</taxon>
        <taxon>Lachnospiraceae</taxon>
        <taxon>Pseudobutyrivibrio</taxon>
    </lineage>
</organism>
<dbReference type="EMBL" id="CP043028">
    <property type="protein sequence ID" value="QFJ54243.1"/>
    <property type="molecule type" value="Genomic_DNA"/>
</dbReference>
<accession>A0A5P6VNK0</accession>
<gene>
    <name evidence="1" type="ORF">FXF36_04850</name>
</gene>
<dbReference type="AlphaFoldDB" id="A0A5P6VNK0"/>
<evidence type="ECO:0000313" key="1">
    <source>
        <dbReference type="EMBL" id="QFJ54243.1"/>
    </source>
</evidence>
<dbReference type="OrthoDB" id="2055408at2"/>
<protein>
    <submittedName>
        <fullName evidence="1">Uncharacterized protein</fullName>
    </submittedName>
</protein>
<sequence length="95" mass="11097">MKKVYDKVEVICIHKPDNTVVPLRFRLKNDDGEFETYTVSAFKPLPKNGTRTTKDGIYVSNSVDIFECKVHIFGLERTVRLYYDPRINNTWKLAV</sequence>
<reference evidence="2" key="1">
    <citation type="submission" date="2019-08" db="EMBL/GenBank/DDBJ databases">
        <title>Complete Genome Sequence of the Polysaccharide-Degrading Rumen Bacterium Pseudobutyrivibrio xylanivorans MA3014.</title>
        <authorList>
            <person name="Palevich N."/>
            <person name="Maclean P.H."/>
            <person name="Kelly W.J."/>
            <person name="Leahy S.C."/>
            <person name="Rakonjac J."/>
            <person name="Attwood G.T."/>
        </authorList>
    </citation>
    <scope>NUCLEOTIDE SEQUENCE [LARGE SCALE GENOMIC DNA]</scope>
    <source>
        <strain evidence="2">MA3014</strain>
    </source>
</reference>
<dbReference type="Proteomes" id="UP000327030">
    <property type="component" value="Chromosome 1"/>
</dbReference>
<name>A0A5P6VNK0_PSEXY</name>
<evidence type="ECO:0000313" key="2">
    <source>
        <dbReference type="Proteomes" id="UP000327030"/>
    </source>
</evidence>